<reference evidence="3 4" key="1">
    <citation type="submission" date="2024-10" db="EMBL/GenBank/DDBJ databases">
        <title>Updated reference genomes for cyclostephanoid diatoms.</title>
        <authorList>
            <person name="Roberts W.R."/>
            <person name="Alverson A.J."/>
        </authorList>
    </citation>
    <scope>NUCLEOTIDE SEQUENCE [LARGE SCALE GENOMIC DNA]</scope>
    <source>
        <strain evidence="3 4">AJA010-31</strain>
    </source>
</reference>
<dbReference type="EMBL" id="JALLPJ020001068">
    <property type="protein sequence ID" value="KAL3777032.1"/>
    <property type="molecule type" value="Genomic_DNA"/>
</dbReference>
<proteinExistence type="inferred from homology"/>
<dbReference type="SUPFAM" id="SSF56112">
    <property type="entry name" value="Protein kinase-like (PK-like)"/>
    <property type="match status" value="1"/>
</dbReference>
<dbReference type="InterPro" id="IPR011009">
    <property type="entry name" value="Kinase-like_dom_sf"/>
</dbReference>
<evidence type="ECO:0000256" key="1">
    <source>
        <dbReference type="ARBA" id="ARBA00038240"/>
    </source>
</evidence>
<dbReference type="AlphaFoldDB" id="A0ABD3NME6"/>
<name>A0ABD3NME6_9STRA</name>
<accession>A0ABD3NME6</accession>
<dbReference type="InterPro" id="IPR002575">
    <property type="entry name" value="Aminoglycoside_PTrfase"/>
</dbReference>
<keyword evidence="4" id="KW-1185">Reference proteome</keyword>
<dbReference type="Proteomes" id="UP001530400">
    <property type="component" value="Unassembled WGS sequence"/>
</dbReference>
<dbReference type="PANTHER" id="PTHR21064">
    <property type="entry name" value="AMINOGLYCOSIDE PHOSPHOTRANSFERASE DOMAIN-CONTAINING PROTEIN-RELATED"/>
    <property type="match status" value="1"/>
</dbReference>
<organism evidence="3 4">
    <name type="scientific">Cyclotella atomus</name>
    <dbReference type="NCBI Taxonomy" id="382360"/>
    <lineage>
        <taxon>Eukaryota</taxon>
        <taxon>Sar</taxon>
        <taxon>Stramenopiles</taxon>
        <taxon>Ochrophyta</taxon>
        <taxon>Bacillariophyta</taxon>
        <taxon>Coscinodiscophyceae</taxon>
        <taxon>Thalassiosirophycidae</taxon>
        <taxon>Stephanodiscales</taxon>
        <taxon>Stephanodiscaceae</taxon>
        <taxon>Cyclotella</taxon>
    </lineage>
</organism>
<sequence>MSAKINIASSTHSTEELAAIVLDYTTIAIKSTKQLFGGYSGSSYLITLNTNVFPTQYVLKVSNGYSFNDAEFMCRTAAYLGTVRYRECCLPVAKNKNTRTGDDDFVYVSQKEKSGIPSFLLTYVEGQQADKVMRDSPDLASVVMRGIGGGLGKMHASSSGIDMGKAQQLRLRWYETDGGCCDVQEQYTNKILEKIMADSDAREHEFVSFYQKELADLKREIQLVKDGKLGIGITHGDPFADNVMSNPDTGELVAFIDMEDVCVGPLLFDLACCAIGCCFKEGEEKDDLTGKFKQVLDFDLLSALLEGYCGVRKLPILEVEHLVAYMRLTLLCNTSWRFVKFNIMQKEVPEEAKNSYYELQERIKHLHKEAVEAQIMKVLNEC</sequence>
<protein>
    <recommendedName>
        <fullName evidence="2">Aminoglycoside phosphotransferase domain-containing protein</fullName>
    </recommendedName>
</protein>
<gene>
    <name evidence="3" type="ORF">ACHAWO_013306</name>
</gene>
<evidence type="ECO:0000259" key="2">
    <source>
        <dbReference type="Pfam" id="PF01636"/>
    </source>
</evidence>
<dbReference type="Pfam" id="PF01636">
    <property type="entry name" value="APH"/>
    <property type="match status" value="1"/>
</dbReference>
<comment type="similarity">
    <text evidence="1">Belongs to the pseudomonas-type ThrB family.</text>
</comment>
<dbReference type="InterPro" id="IPR050249">
    <property type="entry name" value="Pseudomonas-type_ThrB"/>
</dbReference>
<comment type="caution">
    <text evidence="3">The sequence shown here is derived from an EMBL/GenBank/DDBJ whole genome shotgun (WGS) entry which is preliminary data.</text>
</comment>
<dbReference type="Gene3D" id="3.90.1200.10">
    <property type="match status" value="1"/>
</dbReference>
<evidence type="ECO:0000313" key="3">
    <source>
        <dbReference type="EMBL" id="KAL3777032.1"/>
    </source>
</evidence>
<dbReference type="PANTHER" id="PTHR21064:SF6">
    <property type="entry name" value="AMINOGLYCOSIDE PHOSPHOTRANSFERASE DOMAIN-CONTAINING PROTEIN"/>
    <property type="match status" value="1"/>
</dbReference>
<feature type="domain" description="Aminoglycoside phosphotransferase" evidence="2">
    <location>
        <begin position="33"/>
        <end position="282"/>
    </location>
</feature>
<evidence type="ECO:0000313" key="4">
    <source>
        <dbReference type="Proteomes" id="UP001530400"/>
    </source>
</evidence>